<reference evidence="2" key="3">
    <citation type="submission" date="2025-09" db="UniProtKB">
        <authorList>
            <consortium name="Ensembl"/>
        </authorList>
    </citation>
    <scope>IDENTIFICATION</scope>
    <source>
        <strain evidence="2">Thorbecke</strain>
    </source>
</reference>
<reference evidence="2 3" key="1">
    <citation type="journal article" date="2011" name="Nature">
        <title>A high-resolution map of human evolutionary constraint using 29 mammals.</title>
        <authorList>
            <person name="Lindblad-Toh K."/>
            <person name="Garber M."/>
            <person name="Zuk O."/>
            <person name="Lin M.F."/>
            <person name="Parker B.J."/>
            <person name="Washietl S."/>
            <person name="Kheradpour P."/>
            <person name="Ernst J."/>
            <person name="Jordan G."/>
            <person name="Mauceli E."/>
            <person name="Ward L.D."/>
            <person name="Lowe C.B."/>
            <person name="Holloway A.K."/>
            <person name="Clamp M."/>
            <person name="Gnerre S."/>
            <person name="Alfoldi J."/>
            <person name="Beal K."/>
            <person name="Chang J."/>
            <person name="Clawson H."/>
            <person name="Cuff J."/>
            <person name="Di Palma F."/>
            <person name="Fitzgerald S."/>
            <person name="Flicek P."/>
            <person name="Guttman M."/>
            <person name="Hubisz M.J."/>
            <person name="Jaffe D.B."/>
            <person name="Jungreis I."/>
            <person name="Kent W.J."/>
            <person name="Kostka D."/>
            <person name="Lara M."/>
            <person name="Martins A.L."/>
            <person name="Massingham T."/>
            <person name="Moltke I."/>
            <person name="Raney B.J."/>
            <person name="Rasmussen M.D."/>
            <person name="Robinson J."/>
            <person name="Stark A."/>
            <person name="Vilella A.J."/>
            <person name="Wen J."/>
            <person name="Xie X."/>
            <person name="Zody M.C."/>
            <person name="Baldwin J."/>
            <person name="Bloom T."/>
            <person name="Chin C.W."/>
            <person name="Heiman D."/>
            <person name="Nicol R."/>
            <person name="Nusbaum C."/>
            <person name="Young S."/>
            <person name="Wilkinson J."/>
            <person name="Worley K.C."/>
            <person name="Kovar C.L."/>
            <person name="Muzny D.M."/>
            <person name="Gibbs R.A."/>
            <person name="Cree A."/>
            <person name="Dihn H.H."/>
            <person name="Fowler G."/>
            <person name="Jhangiani S."/>
            <person name="Joshi V."/>
            <person name="Lee S."/>
            <person name="Lewis L.R."/>
            <person name="Nazareth L.V."/>
            <person name="Okwuonu G."/>
            <person name="Santibanez J."/>
            <person name="Warren W.C."/>
            <person name="Mardis E.R."/>
            <person name="Weinstock G.M."/>
            <person name="Wilson R.K."/>
            <person name="Delehaunty K."/>
            <person name="Dooling D."/>
            <person name="Fronik C."/>
            <person name="Fulton L."/>
            <person name="Fulton B."/>
            <person name="Graves T."/>
            <person name="Minx P."/>
            <person name="Sodergren E."/>
            <person name="Birney E."/>
            <person name="Margulies E.H."/>
            <person name="Herrero J."/>
            <person name="Green E.D."/>
            <person name="Haussler D."/>
            <person name="Siepel A."/>
            <person name="Goldman N."/>
            <person name="Pollard K.S."/>
            <person name="Pedersen J.S."/>
            <person name="Lander E.S."/>
            <person name="Kellis M."/>
        </authorList>
    </citation>
    <scope>NUCLEOTIDE SEQUENCE [LARGE SCALE GENOMIC DNA]</scope>
    <source>
        <strain evidence="3">Thorbecke</strain>
    </source>
</reference>
<dbReference type="PANTHER" id="PTHR35679">
    <property type="entry name" value="RIKEN CDNA 4933402J07 GENE"/>
    <property type="match status" value="1"/>
</dbReference>
<proteinExistence type="predicted"/>
<dbReference type="Pfam" id="PF15472">
    <property type="entry name" value="DUF4638"/>
    <property type="match status" value="1"/>
</dbReference>
<reference evidence="2" key="2">
    <citation type="submission" date="2025-08" db="UniProtKB">
        <authorList>
            <consortium name="Ensembl"/>
        </authorList>
    </citation>
    <scope>IDENTIFICATION</scope>
    <source>
        <strain evidence="2">Thorbecke</strain>
    </source>
</reference>
<accession>G1SIL4</accession>
<dbReference type="GeneTree" id="ENSGT00390000014556"/>
<evidence type="ECO:0000313" key="3">
    <source>
        <dbReference type="Proteomes" id="UP000001811"/>
    </source>
</evidence>
<dbReference type="KEGG" id="ocu:103352444"/>
<evidence type="ECO:0000256" key="1">
    <source>
        <dbReference type="SAM" id="MobiDB-lite"/>
    </source>
</evidence>
<dbReference type="Proteomes" id="UP000001811">
    <property type="component" value="Unplaced"/>
</dbReference>
<dbReference type="HOGENOM" id="CLU_093507_0_0_1"/>
<dbReference type="AlphaFoldDB" id="G1SIL4"/>
<dbReference type="PaxDb" id="9986-ENSOCUP00000002528"/>
<feature type="compositionally biased region" description="Basic and acidic residues" evidence="1">
    <location>
        <begin position="55"/>
        <end position="69"/>
    </location>
</feature>
<dbReference type="OrthoDB" id="10071349at2759"/>
<sequence length="255" mass="29571">MSEEPVNPKSLMPTEWKSLWKTAEERRMSDLTRVLEWLERRQGRRKQTPQKQKSKKETSPKASGKEQKKGKGISRQKGGPGKTSKQNSTREESSVATRRLLSVDQKGRHLSTFSKDSTRKSDLDIKDNISLESTQRQNPFRRQSSILDPMLQESIFNNRRMSLIRDWTSKTPDSTYERKLKSLMEKGNEPKVESMKMLKPEEVLSCRYLRLSKNNIRTLLKLCRDAGLNVDIHPHMVEGEIDTRKVFTRTPSIAL</sequence>
<dbReference type="PANTHER" id="PTHR35679:SF1">
    <property type="entry name" value="RIKEN CDNA 4933402J07 GENE"/>
    <property type="match status" value="1"/>
</dbReference>
<protein>
    <submittedName>
        <fullName evidence="2">Chromosome 16 open reading frame 78</fullName>
    </submittedName>
</protein>
<keyword evidence="3" id="KW-1185">Reference proteome</keyword>
<evidence type="ECO:0000313" key="2">
    <source>
        <dbReference type="Ensembl" id="ENSOCUP00000002528.3"/>
    </source>
</evidence>
<name>G1SIL4_RABIT</name>
<organism evidence="2 3">
    <name type="scientific">Oryctolagus cuniculus</name>
    <name type="common">Rabbit</name>
    <dbReference type="NCBI Taxonomy" id="9986"/>
    <lineage>
        <taxon>Eukaryota</taxon>
        <taxon>Metazoa</taxon>
        <taxon>Chordata</taxon>
        <taxon>Craniata</taxon>
        <taxon>Vertebrata</taxon>
        <taxon>Euteleostomi</taxon>
        <taxon>Mammalia</taxon>
        <taxon>Eutheria</taxon>
        <taxon>Euarchontoglires</taxon>
        <taxon>Glires</taxon>
        <taxon>Lagomorpha</taxon>
        <taxon>Leporidae</taxon>
        <taxon>Oryctolagus</taxon>
    </lineage>
</organism>
<feature type="region of interest" description="Disordered" evidence="1">
    <location>
        <begin position="37"/>
        <end position="119"/>
    </location>
</feature>
<dbReference type="Ensembl" id="ENSOCUT00000002910.4">
    <property type="protein sequence ID" value="ENSOCUP00000002528.3"/>
    <property type="gene ID" value="ENSOCUG00000002911.4"/>
</dbReference>
<feature type="compositionally biased region" description="Basic residues" evidence="1">
    <location>
        <begin position="42"/>
        <end position="54"/>
    </location>
</feature>
<dbReference type="Bgee" id="ENSOCUG00000002911">
    <property type="expression patterns" value="Expressed in testis"/>
</dbReference>
<dbReference type="eggNOG" id="ENOG502SG7H">
    <property type="taxonomic scope" value="Eukaryota"/>
</dbReference>
<dbReference type="InParanoid" id="G1SIL4"/>
<dbReference type="InterPro" id="IPR029171">
    <property type="entry name" value="DUF4638"/>
</dbReference>
<gene>
    <name evidence="2" type="primary">C16orf78</name>
</gene>